<protein>
    <submittedName>
        <fullName evidence="1">Unnamed protein product</fullName>
    </submittedName>
</protein>
<name>A0A9W7DAA3_9STRA</name>
<evidence type="ECO:0000313" key="2">
    <source>
        <dbReference type="Proteomes" id="UP001165121"/>
    </source>
</evidence>
<dbReference type="OrthoDB" id="122372at2759"/>
<dbReference type="AlphaFoldDB" id="A0A9W7DAA3"/>
<comment type="caution">
    <text evidence="1">The sequence shown here is derived from an EMBL/GenBank/DDBJ whole genome shotgun (WGS) entry which is preliminary data.</text>
</comment>
<gene>
    <name evidence="1" type="ORF">Pfra01_002641400</name>
</gene>
<dbReference type="Proteomes" id="UP001165121">
    <property type="component" value="Unassembled WGS sequence"/>
</dbReference>
<proteinExistence type="predicted"/>
<accession>A0A9W7DAA3</accession>
<evidence type="ECO:0000313" key="1">
    <source>
        <dbReference type="EMBL" id="GMF60783.1"/>
    </source>
</evidence>
<dbReference type="PANTHER" id="PTHR34415:SF1">
    <property type="entry name" value="INTEGRASE CATALYTIC DOMAIN-CONTAINING PROTEIN"/>
    <property type="match status" value="1"/>
</dbReference>
<dbReference type="PANTHER" id="PTHR34415">
    <property type="entry name" value="INTEGRASE CATALYTIC DOMAIN-CONTAINING PROTEIN"/>
    <property type="match status" value="1"/>
</dbReference>
<organism evidence="1 2">
    <name type="scientific">Phytophthora fragariaefolia</name>
    <dbReference type="NCBI Taxonomy" id="1490495"/>
    <lineage>
        <taxon>Eukaryota</taxon>
        <taxon>Sar</taxon>
        <taxon>Stramenopiles</taxon>
        <taxon>Oomycota</taxon>
        <taxon>Peronosporomycetes</taxon>
        <taxon>Peronosporales</taxon>
        <taxon>Peronosporaceae</taxon>
        <taxon>Phytophthora</taxon>
    </lineage>
</organism>
<dbReference type="EMBL" id="BSXT01005527">
    <property type="protein sequence ID" value="GMF60783.1"/>
    <property type="molecule type" value="Genomic_DNA"/>
</dbReference>
<reference evidence="1" key="1">
    <citation type="submission" date="2023-04" db="EMBL/GenBank/DDBJ databases">
        <title>Phytophthora fragariaefolia NBRC 109709.</title>
        <authorList>
            <person name="Ichikawa N."/>
            <person name="Sato H."/>
            <person name="Tonouchi N."/>
        </authorList>
    </citation>
    <scope>NUCLEOTIDE SEQUENCE</scope>
    <source>
        <strain evidence="1">NBRC 109709</strain>
    </source>
</reference>
<sequence>MDFAQNLTLPSVACTASDWYIMSLVWVHIFGVYVANTGTHYNFVYNERQVGTGSNEINSMLQHIVDKVVRPMRATKLPDYKCIVDDMYKKRGGIQSYQLFLMNNDSPGVVECRKLPADSPVKHDLRQRYDGVLVDKDYAKRLFALYLNNLPPPKISAEMVQQMYKSIR</sequence>
<keyword evidence="2" id="KW-1185">Reference proteome</keyword>